<dbReference type="Pfam" id="PF01832">
    <property type="entry name" value="Glucosaminidase"/>
    <property type="match status" value="1"/>
</dbReference>
<sequence>MKLSLLNILVVAGLAVSPLQALANNSDSAEPVMAAETVELPEMAAIENVQEKKETFFAFLDPIVASVNERIQAERAWLKVVEQKFKRNEVLDYWQQSLLNELLAYYKVDEPAGSSASFAELYRKVDTIPASLVLAQAANESAWGTSRFAVEGNNLFGQWCFVKGCGLVPSGRATDASHEVRVFDSVTESVEGYFRNLNTHDQYASLRSIRAELRRLTIPLDSTYLAWGLEGYSSRGEHYIQELIDMIQFNRLQTYDQPAFYAFNGVSVQFD</sequence>
<dbReference type="AlphaFoldDB" id="A0A4R3HY77"/>
<organism evidence="3 4">
    <name type="scientific">Reinekea marinisedimentorum</name>
    <dbReference type="NCBI Taxonomy" id="230495"/>
    <lineage>
        <taxon>Bacteria</taxon>
        <taxon>Pseudomonadati</taxon>
        <taxon>Pseudomonadota</taxon>
        <taxon>Gammaproteobacteria</taxon>
        <taxon>Oceanospirillales</taxon>
        <taxon>Saccharospirillaceae</taxon>
        <taxon>Reinekea</taxon>
    </lineage>
</organism>
<keyword evidence="4" id="KW-1185">Reference proteome</keyword>
<comment type="caution">
    <text evidence="3">The sequence shown here is derived from an EMBL/GenBank/DDBJ whole genome shotgun (WGS) entry which is preliminary data.</text>
</comment>
<feature type="domain" description="Mannosyl-glycoprotein endo-beta-N-acetylglucosamidase-like" evidence="2">
    <location>
        <begin position="107"/>
        <end position="240"/>
    </location>
</feature>
<protein>
    <submittedName>
        <fullName evidence="3">Bax protein</fullName>
    </submittedName>
</protein>
<proteinExistence type="predicted"/>
<dbReference type="OrthoDB" id="9788155at2"/>
<dbReference type="RefSeq" id="WP_132703331.1">
    <property type="nucleotide sequence ID" value="NZ_SLZR01000019.1"/>
</dbReference>
<reference evidence="3 4" key="1">
    <citation type="submission" date="2019-03" db="EMBL/GenBank/DDBJ databases">
        <title>Genomic Encyclopedia of Archaeal and Bacterial Type Strains, Phase II (KMG-II): from individual species to whole genera.</title>
        <authorList>
            <person name="Goeker M."/>
        </authorList>
    </citation>
    <scope>NUCLEOTIDE SEQUENCE [LARGE SCALE GENOMIC DNA]</scope>
    <source>
        <strain evidence="3 4">DSM 15388</strain>
    </source>
</reference>
<accession>A0A4R3HY77</accession>
<evidence type="ECO:0000313" key="4">
    <source>
        <dbReference type="Proteomes" id="UP000295793"/>
    </source>
</evidence>
<evidence type="ECO:0000313" key="3">
    <source>
        <dbReference type="EMBL" id="TCS37613.1"/>
    </source>
</evidence>
<name>A0A4R3HY77_9GAMM</name>
<dbReference type="PANTHER" id="PTHR40572:SF1">
    <property type="entry name" value="PROTEIN BAX"/>
    <property type="match status" value="1"/>
</dbReference>
<dbReference type="Gene3D" id="1.10.530.10">
    <property type="match status" value="1"/>
</dbReference>
<gene>
    <name evidence="3" type="ORF">BCF53_11935</name>
</gene>
<evidence type="ECO:0000259" key="2">
    <source>
        <dbReference type="SMART" id="SM00047"/>
    </source>
</evidence>
<dbReference type="Proteomes" id="UP000295793">
    <property type="component" value="Unassembled WGS sequence"/>
</dbReference>
<dbReference type="PANTHER" id="PTHR40572">
    <property type="entry name" value="PROTEIN BAX"/>
    <property type="match status" value="1"/>
</dbReference>
<feature type="signal peptide" evidence="1">
    <location>
        <begin position="1"/>
        <end position="23"/>
    </location>
</feature>
<evidence type="ECO:0000256" key="1">
    <source>
        <dbReference type="SAM" id="SignalP"/>
    </source>
</evidence>
<dbReference type="GO" id="GO:0004040">
    <property type="term" value="F:amidase activity"/>
    <property type="evidence" value="ECO:0007669"/>
    <property type="project" value="InterPro"/>
</dbReference>
<feature type="chain" id="PRO_5020246593" evidence="1">
    <location>
        <begin position="24"/>
        <end position="271"/>
    </location>
</feature>
<dbReference type="InterPro" id="IPR053195">
    <property type="entry name" value="Bax-like"/>
</dbReference>
<dbReference type="SMART" id="SM00047">
    <property type="entry name" value="LYZ2"/>
    <property type="match status" value="1"/>
</dbReference>
<dbReference type="EMBL" id="SLZR01000019">
    <property type="protein sequence ID" value="TCS37613.1"/>
    <property type="molecule type" value="Genomic_DNA"/>
</dbReference>
<dbReference type="InterPro" id="IPR002901">
    <property type="entry name" value="MGlyc_endo_b_GlcNAc-like_dom"/>
</dbReference>
<keyword evidence="1" id="KW-0732">Signal</keyword>